<evidence type="ECO:0000313" key="2">
    <source>
        <dbReference type="Proteomes" id="UP001163878"/>
    </source>
</evidence>
<reference evidence="1" key="1">
    <citation type="submission" date="2022-10" db="EMBL/GenBank/DDBJ databases">
        <title>Cytochrome P450 Catalyzes Benzene Ring Formation in the Biosynthesis of Trialkyl-Substituted Aromatic Polyketides.</title>
        <authorList>
            <person name="Zhao E."/>
            <person name="Ge H."/>
        </authorList>
    </citation>
    <scope>NUCLEOTIDE SEQUENCE</scope>
    <source>
        <strain evidence="1">NA0869</strain>
    </source>
</reference>
<name>A0ABY6I7C2_STRPE</name>
<protein>
    <submittedName>
        <fullName evidence="1">Lasso RiPP family leader peptide-containing protein</fullName>
    </submittedName>
</protein>
<accession>A0ABY6I7C2</accession>
<keyword evidence="2" id="KW-1185">Reference proteome</keyword>
<organism evidence="1 2">
    <name type="scientific">Streptomyces peucetius</name>
    <dbReference type="NCBI Taxonomy" id="1950"/>
    <lineage>
        <taxon>Bacteria</taxon>
        <taxon>Bacillati</taxon>
        <taxon>Actinomycetota</taxon>
        <taxon>Actinomycetes</taxon>
        <taxon>Kitasatosporales</taxon>
        <taxon>Streptomycetaceae</taxon>
        <taxon>Streptomyces</taxon>
    </lineage>
</organism>
<evidence type="ECO:0000313" key="1">
    <source>
        <dbReference type="EMBL" id="UYQ62906.1"/>
    </source>
</evidence>
<sequence length="38" mass="4131">MAKKAAYETPEFVSAGTFRDVTGFVVIFGNDGTGRGWF</sequence>
<dbReference type="RefSeq" id="WP_264244765.1">
    <property type="nucleotide sequence ID" value="NZ_CP107567.1"/>
</dbReference>
<dbReference type="Proteomes" id="UP001163878">
    <property type="component" value="Chromosome"/>
</dbReference>
<dbReference type="NCBIfam" id="NF033521">
    <property type="entry name" value="lasso_leader_L3"/>
    <property type="match status" value="1"/>
</dbReference>
<proteinExistence type="predicted"/>
<gene>
    <name evidence="1" type="ORF">OGH68_16405</name>
</gene>
<dbReference type="EMBL" id="CP107567">
    <property type="protein sequence ID" value="UYQ62906.1"/>
    <property type="molecule type" value="Genomic_DNA"/>
</dbReference>